<protein>
    <submittedName>
        <fullName evidence="1">Uncharacterized protein</fullName>
    </submittedName>
</protein>
<comment type="caution">
    <text evidence="1">The sequence shown here is derived from an EMBL/GenBank/DDBJ whole genome shotgun (WGS) entry which is preliminary data.</text>
</comment>
<evidence type="ECO:0000313" key="1">
    <source>
        <dbReference type="EMBL" id="MBS9523303.1"/>
    </source>
</evidence>
<dbReference type="Proteomes" id="UP001319104">
    <property type="component" value="Unassembled WGS sequence"/>
</dbReference>
<dbReference type="AlphaFoldDB" id="A0AAP2CEX6"/>
<reference evidence="1 2" key="1">
    <citation type="submission" date="2021-05" db="EMBL/GenBank/DDBJ databases">
        <authorList>
            <person name="Zhang Z.D."/>
            <person name="Osman G."/>
        </authorList>
    </citation>
    <scope>NUCLEOTIDE SEQUENCE [LARGE SCALE GENOMIC DNA]</scope>
    <source>
        <strain evidence="1 2">KCTC 32217</strain>
    </source>
</reference>
<organism evidence="1 2">
    <name type="scientific">Litoribacter ruber</name>
    <dbReference type="NCBI Taxonomy" id="702568"/>
    <lineage>
        <taxon>Bacteria</taxon>
        <taxon>Pseudomonadati</taxon>
        <taxon>Bacteroidota</taxon>
        <taxon>Cytophagia</taxon>
        <taxon>Cytophagales</taxon>
        <taxon>Cyclobacteriaceae</taxon>
        <taxon>Litoribacter</taxon>
    </lineage>
</organism>
<evidence type="ECO:0000313" key="2">
    <source>
        <dbReference type="Proteomes" id="UP001319104"/>
    </source>
</evidence>
<name>A0AAP2CEX6_9BACT</name>
<gene>
    <name evidence="1" type="ORF">KI659_04655</name>
</gene>
<accession>A0AAP2CEX6</accession>
<keyword evidence="2" id="KW-1185">Reference proteome</keyword>
<dbReference type="EMBL" id="JAHCMY010000001">
    <property type="protein sequence ID" value="MBS9523303.1"/>
    <property type="molecule type" value="Genomic_DNA"/>
</dbReference>
<proteinExistence type="predicted"/>
<sequence length="601" mass="68594">MSSNTFKHTFHIPVMGIGFTIDTPIRVAPYGISSAMSLVDDMLIERMREFYSEKMKVPFEAITKKVDDFRAKRITAYLNLVDELVDRKFQEIKDSFDLQEGECEKYLRMLPSSFQEQFKQLLASKGKMEKQVWDWAKQQLVKGSIDVNIMTKLDKDNYVNDEKLPVEFNDAHAALRGYALSNLENSSIILSAGMNPRLYSYLEKFEDFFPDEEGKLKKKVTLKVSDFRSAMIQGKFLAKKGIWVSEYRIESGLNCGGHAFATDGYLMGPILEEFKTKRAELIDTTWDLLTQTWEKAGRSFPAHKLPLKVTAQGGVGTSEEHEFLMKEYNLDSIGWGTPFLLVPEAVSIDELTMELLSNAKEDDLYLSNISPLGVPFNNIKGNTEDIEKQRLIDKGRPGSSCPKKYASLDTEFTEKVICTASRQYQQLKLKQLEVKELEPAQYQKAYDKITDKACICKALGTAALVEKGMETKKEGSTIAICPGPNMAYYSGKRTLEEMADYIYGRGSIGERKDRPFIFVKELTLYVNYLKDKLSELEAPITSKQAKYFADFEKNLQEGIAYYHNLLSRVEDNLGWKKEVLFKAFEELGKKIDRLDLSEVKI</sequence>
<dbReference type="RefSeq" id="WP_213944159.1">
    <property type="nucleotide sequence ID" value="NZ_JAHCMY010000001.1"/>
</dbReference>